<proteinExistence type="inferred from homology"/>
<feature type="transmembrane region" description="Helical" evidence="11">
    <location>
        <begin position="182"/>
        <end position="205"/>
    </location>
</feature>
<name>A0A3S3QBQ2_9MAGN</name>
<evidence type="ECO:0000256" key="11">
    <source>
        <dbReference type="RuleBase" id="RU079119"/>
    </source>
</evidence>
<evidence type="ECO:0000313" key="14">
    <source>
        <dbReference type="EMBL" id="RWR82257.1"/>
    </source>
</evidence>
<dbReference type="PANTHER" id="PTHR22883">
    <property type="entry name" value="ZINC FINGER DHHC DOMAIN CONTAINING PROTEIN"/>
    <property type="match status" value="1"/>
</dbReference>
<keyword evidence="4 11" id="KW-0812">Transmembrane</keyword>
<keyword evidence="6 11" id="KW-0472">Membrane</keyword>
<dbReference type="PANTHER" id="PTHR22883:SF43">
    <property type="entry name" value="PALMITOYLTRANSFERASE APP"/>
    <property type="match status" value="1"/>
</dbReference>
<evidence type="ECO:0000256" key="8">
    <source>
        <dbReference type="ARBA" id="ARBA00023288"/>
    </source>
</evidence>
<evidence type="ECO:0000256" key="9">
    <source>
        <dbReference type="ARBA" id="ARBA00023315"/>
    </source>
</evidence>
<feature type="transmembrane region" description="Helical" evidence="11">
    <location>
        <begin position="225"/>
        <end position="252"/>
    </location>
</feature>
<accession>A0A3S3QBQ2</accession>
<dbReference type="OrthoDB" id="4096362at2759"/>
<dbReference type="InterPro" id="IPR001594">
    <property type="entry name" value="Palmitoyltrfase_DHHC"/>
</dbReference>
<comment type="subcellular location">
    <subcellularLocation>
        <location evidence="1">Endomembrane system</location>
        <topology evidence="1">Multi-pass membrane protein</topology>
    </subcellularLocation>
</comment>
<dbReference type="STRING" id="337451.A0A3S3QBQ2"/>
<feature type="transmembrane region" description="Helical" evidence="11">
    <location>
        <begin position="61"/>
        <end position="83"/>
    </location>
</feature>
<keyword evidence="7" id="KW-0564">Palmitate</keyword>
<evidence type="ECO:0000313" key="15">
    <source>
        <dbReference type="Proteomes" id="UP000283530"/>
    </source>
</evidence>
<feature type="domain" description="Palmitoyltransferase DHHC" evidence="13">
    <location>
        <begin position="138"/>
        <end position="262"/>
    </location>
</feature>
<keyword evidence="15" id="KW-1185">Reference proteome</keyword>
<gene>
    <name evidence="14" type="ORF">CKAN_01097200</name>
</gene>
<comment type="similarity">
    <text evidence="2 11">Belongs to the DHHC palmitoyltransferase family.</text>
</comment>
<keyword evidence="9 11" id="KW-0012">Acyltransferase</keyword>
<dbReference type="GO" id="GO:0006612">
    <property type="term" value="P:protein targeting to membrane"/>
    <property type="evidence" value="ECO:0007669"/>
    <property type="project" value="TreeGrafter"/>
</dbReference>
<dbReference type="GO" id="GO:0005794">
    <property type="term" value="C:Golgi apparatus"/>
    <property type="evidence" value="ECO:0007669"/>
    <property type="project" value="TreeGrafter"/>
</dbReference>
<dbReference type="Pfam" id="PF01529">
    <property type="entry name" value="DHHC"/>
    <property type="match status" value="1"/>
</dbReference>
<evidence type="ECO:0000256" key="7">
    <source>
        <dbReference type="ARBA" id="ARBA00023139"/>
    </source>
</evidence>
<dbReference type="AlphaFoldDB" id="A0A3S3QBQ2"/>
<comment type="catalytic activity">
    <reaction evidence="10 11">
        <text>L-cysteinyl-[protein] + hexadecanoyl-CoA = S-hexadecanoyl-L-cysteinyl-[protein] + CoA</text>
        <dbReference type="Rhea" id="RHEA:36683"/>
        <dbReference type="Rhea" id="RHEA-COMP:10131"/>
        <dbReference type="Rhea" id="RHEA-COMP:11032"/>
        <dbReference type="ChEBI" id="CHEBI:29950"/>
        <dbReference type="ChEBI" id="CHEBI:57287"/>
        <dbReference type="ChEBI" id="CHEBI:57379"/>
        <dbReference type="ChEBI" id="CHEBI:74151"/>
        <dbReference type="EC" id="2.3.1.225"/>
    </reaction>
</comment>
<evidence type="ECO:0000256" key="5">
    <source>
        <dbReference type="ARBA" id="ARBA00022989"/>
    </source>
</evidence>
<dbReference type="EC" id="2.3.1.225" evidence="11"/>
<dbReference type="GO" id="GO:0019706">
    <property type="term" value="F:protein-cysteine S-palmitoyltransferase activity"/>
    <property type="evidence" value="ECO:0007669"/>
    <property type="project" value="UniProtKB-EC"/>
</dbReference>
<dbReference type="EMBL" id="QPKB01000004">
    <property type="protein sequence ID" value="RWR82257.1"/>
    <property type="molecule type" value="Genomic_DNA"/>
</dbReference>
<organism evidence="14 15">
    <name type="scientific">Cinnamomum micranthum f. kanehirae</name>
    <dbReference type="NCBI Taxonomy" id="337451"/>
    <lineage>
        <taxon>Eukaryota</taxon>
        <taxon>Viridiplantae</taxon>
        <taxon>Streptophyta</taxon>
        <taxon>Embryophyta</taxon>
        <taxon>Tracheophyta</taxon>
        <taxon>Spermatophyta</taxon>
        <taxon>Magnoliopsida</taxon>
        <taxon>Magnoliidae</taxon>
        <taxon>Laurales</taxon>
        <taxon>Lauraceae</taxon>
        <taxon>Cinnamomum</taxon>
    </lineage>
</organism>
<dbReference type="Proteomes" id="UP000283530">
    <property type="component" value="Unassembled WGS sequence"/>
</dbReference>
<evidence type="ECO:0000256" key="3">
    <source>
        <dbReference type="ARBA" id="ARBA00022679"/>
    </source>
</evidence>
<comment type="domain">
    <text evidence="11">The DHHC domain is required for palmitoyltransferase activity.</text>
</comment>
<dbReference type="InterPro" id="IPR039859">
    <property type="entry name" value="PFA4/ZDH16/20/ERF2-like"/>
</dbReference>
<dbReference type="GO" id="GO:0005783">
    <property type="term" value="C:endoplasmic reticulum"/>
    <property type="evidence" value="ECO:0007669"/>
    <property type="project" value="TreeGrafter"/>
</dbReference>
<evidence type="ECO:0000256" key="10">
    <source>
        <dbReference type="ARBA" id="ARBA00048048"/>
    </source>
</evidence>
<keyword evidence="8" id="KW-0449">Lipoprotein</keyword>
<comment type="caution">
    <text evidence="14">The sequence shown here is derived from an EMBL/GenBank/DDBJ whole genome shotgun (WGS) entry which is preliminary data.</text>
</comment>
<evidence type="ECO:0000256" key="4">
    <source>
        <dbReference type="ARBA" id="ARBA00022692"/>
    </source>
</evidence>
<keyword evidence="3 11" id="KW-0808">Transferase</keyword>
<keyword evidence="5 11" id="KW-1133">Transmembrane helix</keyword>
<evidence type="ECO:0000256" key="1">
    <source>
        <dbReference type="ARBA" id="ARBA00004127"/>
    </source>
</evidence>
<feature type="transmembrane region" description="Helical" evidence="11">
    <location>
        <begin position="30"/>
        <end position="49"/>
    </location>
</feature>
<evidence type="ECO:0000259" key="13">
    <source>
        <dbReference type="Pfam" id="PF01529"/>
    </source>
</evidence>
<evidence type="ECO:0000256" key="2">
    <source>
        <dbReference type="ARBA" id="ARBA00008574"/>
    </source>
</evidence>
<protein>
    <recommendedName>
        <fullName evidence="11">S-acyltransferase</fullName>
        <ecNumber evidence="11">2.3.1.225</ecNumber>
    </recommendedName>
    <alternativeName>
        <fullName evidence="11">Palmitoyltransferase</fullName>
    </alternativeName>
</protein>
<feature type="region of interest" description="Disordered" evidence="12">
    <location>
        <begin position="306"/>
        <end position="326"/>
    </location>
</feature>
<evidence type="ECO:0000256" key="12">
    <source>
        <dbReference type="SAM" id="MobiDB-lite"/>
    </source>
</evidence>
<dbReference type="PROSITE" id="PS50216">
    <property type="entry name" value="DHHC"/>
    <property type="match status" value="1"/>
</dbReference>
<evidence type="ECO:0000256" key="6">
    <source>
        <dbReference type="ARBA" id="ARBA00023136"/>
    </source>
</evidence>
<sequence>MAKRVYQVWKGNNRFIFGGRLVFGPDARSLLITVSLILVPIVIFCVFVARNLLHSFPAYNAGYAILVVSIAFTIYVLVLLLITSTHDPGIVPRASHPPEEEFRFDSSASVEVGGRQTPSLQFPLTKEVLFNGIPVKVKYCDTCMLYRPPRCSHCSICNNCVERFDHHCPWVGQCIGQRNYRYFFLFVSSSTVLCIYVFSVSALYMKILMDKDHLSIWNAMKESPAAVIIMAYCFISLWFVGGLTGFHLYLIGTNQTTYENFRYRGDNRLNVYNRGCLNNFLEVLCTRVQPSRNDFRAYVQEVSRSPAPRAREMEADDTTTDPRPKVEDDLEIGGDILKISQRHNFEEVEMEIRDRGSNGPYDVALGAESVFYSDQQVHVDRPGEHRSSWEILSEVLNMSSGAAKIT</sequence>
<reference evidence="14 15" key="1">
    <citation type="journal article" date="2019" name="Nat. Plants">
        <title>Stout camphor tree genome fills gaps in understanding of flowering plant genome evolution.</title>
        <authorList>
            <person name="Chaw S.M."/>
            <person name="Liu Y.C."/>
            <person name="Wu Y.W."/>
            <person name="Wang H.Y."/>
            <person name="Lin C.I."/>
            <person name="Wu C.S."/>
            <person name="Ke H.M."/>
            <person name="Chang L.Y."/>
            <person name="Hsu C.Y."/>
            <person name="Yang H.T."/>
            <person name="Sudianto E."/>
            <person name="Hsu M.H."/>
            <person name="Wu K.P."/>
            <person name="Wang L.N."/>
            <person name="Leebens-Mack J.H."/>
            <person name="Tsai I.J."/>
        </authorList>
    </citation>
    <scope>NUCLEOTIDE SEQUENCE [LARGE SCALE GENOMIC DNA]</scope>
    <source>
        <strain evidence="15">cv. Chaw 1501</strain>
        <tissue evidence="14">Young leaves</tissue>
    </source>
</reference>